<dbReference type="AlphaFoldDB" id="A0A9Q2VZN3"/>
<feature type="chain" id="PRO_5040152187" description="META domain-containing protein" evidence="1">
    <location>
        <begin position="20"/>
        <end position="61"/>
    </location>
</feature>
<name>A0A9Q2VZN3_9MICO</name>
<evidence type="ECO:0008006" key="4">
    <source>
        <dbReference type="Google" id="ProtNLM"/>
    </source>
</evidence>
<proteinExistence type="predicted"/>
<gene>
    <name evidence="2" type="ORF">KK103_02105</name>
</gene>
<accession>A0A9Q2VZN3</accession>
<evidence type="ECO:0000313" key="2">
    <source>
        <dbReference type="EMBL" id="MBT1540542.1"/>
    </source>
</evidence>
<dbReference type="RefSeq" id="WP_214562076.1">
    <property type="nucleotide sequence ID" value="NZ_JAHEWX010000002.1"/>
</dbReference>
<organism evidence="2 3">
    <name type="scientific">Curtobacterium flaccumfaciens pv. flaccumfaciens</name>
    <dbReference type="NCBI Taxonomy" id="138532"/>
    <lineage>
        <taxon>Bacteria</taxon>
        <taxon>Bacillati</taxon>
        <taxon>Actinomycetota</taxon>
        <taxon>Actinomycetes</taxon>
        <taxon>Micrococcales</taxon>
        <taxon>Microbacteriaceae</taxon>
        <taxon>Curtobacterium</taxon>
    </lineage>
</organism>
<feature type="signal peptide" evidence="1">
    <location>
        <begin position="1"/>
        <end position="19"/>
    </location>
</feature>
<evidence type="ECO:0000313" key="3">
    <source>
        <dbReference type="Proteomes" id="UP000709437"/>
    </source>
</evidence>
<evidence type="ECO:0000256" key="1">
    <source>
        <dbReference type="SAM" id="SignalP"/>
    </source>
</evidence>
<comment type="caution">
    <text evidence="2">The sequence shown here is derived from an EMBL/GenBank/DDBJ whole genome shotgun (WGS) entry which is preliminary data.</text>
</comment>
<dbReference type="PROSITE" id="PS51257">
    <property type="entry name" value="PROKAR_LIPOPROTEIN"/>
    <property type="match status" value="1"/>
</dbReference>
<dbReference type="Proteomes" id="UP000709437">
    <property type="component" value="Unassembled WGS sequence"/>
</dbReference>
<sequence>MRTTWPTAAVLAAATLLTATGCSSSFFEPMADLVGTWTLTPDGGSTIVLRRQEPRLLGRGS</sequence>
<dbReference type="EMBL" id="JAHEWX010000002">
    <property type="protein sequence ID" value="MBT1540542.1"/>
    <property type="molecule type" value="Genomic_DNA"/>
</dbReference>
<protein>
    <recommendedName>
        <fullName evidence="4">META domain-containing protein</fullName>
    </recommendedName>
</protein>
<keyword evidence="1" id="KW-0732">Signal</keyword>
<reference evidence="2" key="1">
    <citation type="submission" date="2021-05" db="EMBL/GenBank/DDBJ databases">
        <title>Whole genome sequence of Curtobacterium flaccumfaciens pv. flaccumfaciens strain CFBP 3417.</title>
        <authorList>
            <person name="Osdaghi E."/>
            <person name="Taghouti G."/>
            <person name="Portier P."/>
            <person name="Fazliarab A."/>
            <person name="Taghavi S.M."/>
            <person name="Briand M."/>
            <person name="Le-Saux M."/>
            <person name="Jacques M.-A."/>
        </authorList>
    </citation>
    <scope>NUCLEOTIDE SEQUENCE</scope>
    <source>
        <strain evidence="2">CFBP 3417</strain>
    </source>
</reference>